<dbReference type="GO" id="GO:0003700">
    <property type="term" value="F:DNA-binding transcription factor activity"/>
    <property type="evidence" value="ECO:0007669"/>
    <property type="project" value="InterPro"/>
</dbReference>
<dbReference type="GO" id="GO:0003677">
    <property type="term" value="F:DNA binding"/>
    <property type="evidence" value="ECO:0007669"/>
    <property type="project" value="UniProtKB-KW"/>
</dbReference>
<evidence type="ECO:0000313" key="6">
    <source>
        <dbReference type="EnsemblPlants" id="EMT28494"/>
    </source>
</evidence>
<keyword evidence="3" id="KW-0238">DNA-binding</keyword>
<evidence type="ECO:0000256" key="3">
    <source>
        <dbReference type="ARBA" id="ARBA00023125"/>
    </source>
</evidence>
<evidence type="ECO:0000256" key="1">
    <source>
        <dbReference type="ARBA" id="ARBA00004123"/>
    </source>
</evidence>
<name>M8C2L6_AEGTA</name>
<dbReference type="InterPro" id="IPR050142">
    <property type="entry name" value="MADS-box/MEF2_TF"/>
</dbReference>
<protein>
    <submittedName>
        <fullName evidence="6">Uncharacterized protein</fullName>
    </submittedName>
</protein>
<keyword evidence="5" id="KW-0539">Nucleus</keyword>
<keyword evidence="4" id="KW-0804">Transcription</keyword>
<dbReference type="Gene3D" id="3.40.1810.10">
    <property type="entry name" value="Transcription factor, MADS-box"/>
    <property type="match status" value="1"/>
</dbReference>
<evidence type="ECO:0000256" key="4">
    <source>
        <dbReference type="ARBA" id="ARBA00023163"/>
    </source>
</evidence>
<proteinExistence type="predicted"/>
<dbReference type="EnsemblPlants" id="EMT28494">
    <property type="protein sequence ID" value="EMT28494"/>
    <property type="gene ID" value="F775_42949"/>
</dbReference>
<dbReference type="InterPro" id="IPR002487">
    <property type="entry name" value="TF_Kbox"/>
</dbReference>
<dbReference type="InterPro" id="IPR002100">
    <property type="entry name" value="TF_MADSbox"/>
</dbReference>
<dbReference type="InterPro" id="IPR036879">
    <property type="entry name" value="TF_MADSbox_sf"/>
</dbReference>
<dbReference type="PROSITE" id="PS50066">
    <property type="entry name" value="MADS_BOX_2"/>
    <property type="match status" value="1"/>
</dbReference>
<dbReference type="PANTHER" id="PTHR48019">
    <property type="entry name" value="SERUM RESPONSE FACTOR HOMOLOG"/>
    <property type="match status" value="1"/>
</dbReference>
<sequence>MDSSSEEKRRVGRGMLDDDVARRATFGERSGALLTEAQEVAALWEADVGVLIFDSAGSPHTSELMQRYQIITKGKFQGINHDDDRRQQLLGEIARLRRERDRLEASVRGLTGDNLPSAATTELGDLEQQVERALGKVRETKVHILEEQNSFLRHMMSEEGRQRAAVEASALVAELIVPMQQPATLVGGILPGRWRRRGRVHVAPAVAAAVSWQWQLRAYS</sequence>
<keyword evidence="2" id="KW-0805">Transcription regulation</keyword>
<dbReference type="Pfam" id="PF00319">
    <property type="entry name" value="SRF-TF"/>
    <property type="match status" value="1"/>
</dbReference>
<dbReference type="GO" id="GO:0046983">
    <property type="term" value="F:protein dimerization activity"/>
    <property type="evidence" value="ECO:0007669"/>
    <property type="project" value="InterPro"/>
</dbReference>
<evidence type="ECO:0000256" key="5">
    <source>
        <dbReference type="ARBA" id="ARBA00023242"/>
    </source>
</evidence>
<comment type="subcellular location">
    <subcellularLocation>
        <location evidence="1">Nucleus</location>
    </subcellularLocation>
</comment>
<dbReference type="PROSITE" id="PS51297">
    <property type="entry name" value="K_BOX"/>
    <property type="match status" value="1"/>
</dbReference>
<dbReference type="Pfam" id="PF01486">
    <property type="entry name" value="K-box"/>
    <property type="match status" value="1"/>
</dbReference>
<dbReference type="SUPFAM" id="SSF55455">
    <property type="entry name" value="SRF-like"/>
    <property type="match status" value="1"/>
</dbReference>
<dbReference type="AlphaFoldDB" id="M8C2L6"/>
<organism evidence="6">
    <name type="scientific">Aegilops tauschii</name>
    <name type="common">Tausch's goatgrass</name>
    <name type="synonym">Aegilops squarrosa</name>
    <dbReference type="NCBI Taxonomy" id="37682"/>
    <lineage>
        <taxon>Eukaryota</taxon>
        <taxon>Viridiplantae</taxon>
        <taxon>Streptophyta</taxon>
        <taxon>Embryophyta</taxon>
        <taxon>Tracheophyta</taxon>
        <taxon>Spermatophyta</taxon>
        <taxon>Magnoliopsida</taxon>
        <taxon>Liliopsida</taxon>
        <taxon>Poales</taxon>
        <taxon>Poaceae</taxon>
        <taxon>BOP clade</taxon>
        <taxon>Pooideae</taxon>
        <taxon>Triticodae</taxon>
        <taxon>Triticeae</taxon>
        <taxon>Triticinae</taxon>
        <taxon>Aegilops</taxon>
    </lineage>
</organism>
<evidence type="ECO:0000256" key="2">
    <source>
        <dbReference type="ARBA" id="ARBA00023015"/>
    </source>
</evidence>
<reference evidence="6" key="1">
    <citation type="submission" date="2015-06" db="UniProtKB">
        <authorList>
            <consortium name="EnsemblPlants"/>
        </authorList>
    </citation>
    <scope>IDENTIFICATION</scope>
</reference>
<dbReference type="GO" id="GO:0005634">
    <property type="term" value="C:nucleus"/>
    <property type="evidence" value="ECO:0007669"/>
    <property type="project" value="UniProtKB-SubCell"/>
</dbReference>
<accession>M8C2L6</accession>